<dbReference type="AlphaFoldDB" id="A0A2S3GP54"/>
<organism evidence="1">
    <name type="scientific">Panicum hallii</name>
    <dbReference type="NCBI Taxonomy" id="206008"/>
    <lineage>
        <taxon>Eukaryota</taxon>
        <taxon>Viridiplantae</taxon>
        <taxon>Streptophyta</taxon>
        <taxon>Embryophyta</taxon>
        <taxon>Tracheophyta</taxon>
        <taxon>Spermatophyta</taxon>
        <taxon>Magnoliopsida</taxon>
        <taxon>Liliopsida</taxon>
        <taxon>Poales</taxon>
        <taxon>Poaceae</taxon>
        <taxon>PACMAD clade</taxon>
        <taxon>Panicoideae</taxon>
        <taxon>Panicodae</taxon>
        <taxon>Paniceae</taxon>
        <taxon>Panicinae</taxon>
        <taxon>Panicum</taxon>
        <taxon>Panicum sect. Panicum</taxon>
    </lineage>
</organism>
<accession>A0A2S3GP54</accession>
<reference evidence="1" key="1">
    <citation type="submission" date="2018-04" db="EMBL/GenBank/DDBJ databases">
        <title>WGS assembly of Panicum hallii.</title>
        <authorList>
            <person name="Lovell J."/>
            <person name="Jenkins J."/>
            <person name="Lowry D."/>
            <person name="Mamidi S."/>
            <person name="Sreedasyam A."/>
            <person name="Weng X."/>
            <person name="Barry K."/>
            <person name="Bonette J."/>
            <person name="Campitelli B."/>
            <person name="Daum C."/>
            <person name="Gordon S."/>
            <person name="Gould B."/>
            <person name="Lipzen A."/>
            <person name="Macqueen A."/>
            <person name="Palacio-Mejia J."/>
            <person name="Plott C."/>
            <person name="Shakirov E."/>
            <person name="Shu S."/>
            <person name="Yoshinaga Y."/>
            <person name="Zane M."/>
            <person name="Rokhsar D."/>
            <person name="Grimwood J."/>
            <person name="Schmutz J."/>
            <person name="Juenger T."/>
        </authorList>
    </citation>
    <scope>NUCLEOTIDE SEQUENCE [LARGE SCALE GENOMIC DNA]</scope>
    <source>
        <strain evidence="1">FIL2</strain>
    </source>
</reference>
<dbReference type="EMBL" id="CM008046">
    <property type="protein sequence ID" value="PAN05669.1"/>
    <property type="molecule type" value="Genomic_DNA"/>
</dbReference>
<gene>
    <name evidence="1" type="ORF">PAHAL_1G148900</name>
</gene>
<name>A0A2S3GP54_9POAL</name>
<proteinExistence type="predicted"/>
<protein>
    <submittedName>
        <fullName evidence="1">Uncharacterized protein</fullName>
    </submittedName>
</protein>
<dbReference type="Proteomes" id="UP000243499">
    <property type="component" value="Chromosome 1"/>
</dbReference>
<dbReference type="Gramene" id="PAN05669">
    <property type="protein sequence ID" value="PAN05669"/>
    <property type="gene ID" value="PAHAL_1G148900"/>
</dbReference>
<sequence length="66" mass="7725">MKEQNHKLMASKISYHFVYYYKTTQRVQEPDTEWCLILINYSIVPIKVKASSQSSKVVSRTVKNVS</sequence>
<evidence type="ECO:0000313" key="1">
    <source>
        <dbReference type="EMBL" id="PAN05669.1"/>
    </source>
</evidence>